<protein>
    <recommendedName>
        <fullName evidence="5">Meckel syndrome type 1 protein</fullName>
    </recommendedName>
</protein>
<evidence type="ECO:0000256" key="1">
    <source>
        <dbReference type="SAM" id="MobiDB-lite"/>
    </source>
</evidence>
<gene>
    <name evidence="3" type="ORF">HJ583_011270</name>
</gene>
<feature type="compositionally biased region" description="Low complexity" evidence="1">
    <location>
        <begin position="142"/>
        <end position="180"/>
    </location>
</feature>
<proteinExistence type="predicted"/>
<dbReference type="EMBL" id="JABCSC020000002">
    <property type="protein sequence ID" value="NSL55607.1"/>
    <property type="molecule type" value="Genomic_DNA"/>
</dbReference>
<evidence type="ECO:0008006" key="5">
    <source>
        <dbReference type="Google" id="ProtNLM"/>
    </source>
</evidence>
<sequence>MPTERVPDDMTQPTPAKPTPPSRPSLFGPATEAAGQPAPQRISVLASLDARPAPAPKKKRRPLWLAIAALFSAGLIGSIVWELTDTPALLAQKPEPTVVAQPVSAAPPPAAAESSPAAELAAENAPASIERIEPDTPLAALEVPAAQVSAPEEAPSPAPAETAVPKKSLLATLAAPAASTQESPSRKNAAPVGKGSTSKAEVAAAPRKAGKKDGARESANDTDVLLLEALVAHDPKAQTPTALPDKKP</sequence>
<evidence type="ECO:0000313" key="3">
    <source>
        <dbReference type="EMBL" id="NSL55607.1"/>
    </source>
</evidence>
<keyword evidence="4" id="KW-1185">Reference proteome</keyword>
<keyword evidence="2" id="KW-0812">Transmembrane</keyword>
<accession>A0ABX2IGI2</accession>
<feature type="compositionally biased region" description="Low complexity" evidence="1">
    <location>
        <begin position="111"/>
        <end position="127"/>
    </location>
</feature>
<evidence type="ECO:0000313" key="4">
    <source>
        <dbReference type="Proteomes" id="UP000778523"/>
    </source>
</evidence>
<keyword evidence="2" id="KW-1133">Transmembrane helix</keyword>
<organism evidence="3 4">
    <name type="scientific">Uliginosibacterium aquaticum</name>
    <dbReference type="NCBI Taxonomy" id="2731212"/>
    <lineage>
        <taxon>Bacteria</taxon>
        <taxon>Pseudomonadati</taxon>
        <taxon>Pseudomonadota</taxon>
        <taxon>Betaproteobacteria</taxon>
        <taxon>Rhodocyclales</taxon>
        <taxon>Zoogloeaceae</taxon>
        <taxon>Uliginosibacterium</taxon>
    </lineage>
</organism>
<name>A0ABX2IGI2_9RHOO</name>
<reference evidence="3 4" key="1">
    <citation type="submission" date="2020-06" db="EMBL/GenBank/DDBJ databases">
        <title>Draft genome of Uliginosibacterium sp. IMCC34675.</title>
        <authorList>
            <person name="Song J."/>
        </authorList>
    </citation>
    <scope>NUCLEOTIDE SEQUENCE [LARGE SCALE GENOMIC DNA]</scope>
    <source>
        <strain evidence="3 4">IMCC34675</strain>
    </source>
</reference>
<dbReference type="RefSeq" id="WP_170021969.1">
    <property type="nucleotide sequence ID" value="NZ_JABCSC020000002.1"/>
</dbReference>
<feature type="region of interest" description="Disordered" evidence="1">
    <location>
        <begin position="96"/>
        <end position="220"/>
    </location>
</feature>
<feature type="region of interest" description="Disordered" evidence="1">
    <location>
        <begin position="1"/>
        <end position="59"/>
    </location>
</feature>
<feature type="transmembrane region" description="Helical" evidence="2">
    <location>
        <begin position="63"/>
        <end position="81"/>
    </location>
</feature>
<keyword evidence="2" id="KW-0472">Membrane</keyword>
<evidence type="ECO:0000256" key="2">
    <source>
        <dbReference type="SAM" id="Phobius"/>
    </source>
</evidence>
<dbReference type="Proteomes" id="UP000778523">
    <property type="component" value="Unassembled WGS sequence"/>
</dbReference>
<comment type="caution">
    <text evidence="3">The sequence shown here is derived from an EMBL/GenBank/DDBJ whole genome shotgun (WGS) entry which is preliminary data.</text>
</comment>